<dbReference type="Proteomes" id="UP000807025">
    <property type="component" value="Unassembled WGS sequence"/>
</dbReference>
<accession>A0A9P5ZT46</accession>
<dbReference type="EMBL" id="MU154597">
    <property type="protein sequence ID" value="KAF9492688.1"/>
    <property type="molecule type" value="Genomic_DNA"/>
</dbReference>
<evidence type="ECO:0000256" key="1">
    <source>
        <dbReference type="SAM" id="MobiDB-lite"/>
    </source>
</evidence>
<organism evidence="2 3">
    <name type="scientific">Pleurotus eryngii</name>
    <name type="common">Boletus of the steppes</name>
    <dbReference type="NCBI Taxonomy" id="5323"/>
    <lineage>
        <taxon>Eukaryota</taxon>
        <taxon>Fungi</taxon>
        <taxon>Dikarya</taxon>
        <taxon>Basidiomycota</taxon>
        <taxon>Agaricomycotina</taxon>
        <taxon>Agaricomycetes</taxon>
        <taxon>Agaricomycetidae</taxon>
        <taxon>Agaricales</taxon>
        <taxon>Pleurotineae</taxon>
        <taxon>Pleurotaceae</taxon>
        <taxon>Pleurotus</taxon>
    </lineage>
</organism>
<proteinExistence type="predicted"/>
<feature type="region of interest" description="Disordered" evidence="1">
    <location>
        <begin position="89"/>
        <end position="131"/>
    </location>
</feature>
<gene>
    <name evidence="2" type="ORF">BDN71DRAFT_1177991</name>
</gene>
<name>A0A9P5ZT46_PLEER</name>
<evidence type="ECO:0000313" key="3">
    <source>
        <dbReference type="Proteomes" id="UP000807025"/>
    </source>
</evidence>
<feature type="compositionally biased region" description="Basic residues" evidence="1">
    <location>
        <begin position="122"/>
        <end position="131"/>
    </location>
</feature>
<sequence length="131" mass="14641">MINKGVNFAMLSSYARSYFFIRDPRQPGKMFMSREYNSVSSLALLATCAFTALALGLIPLDEVYFPPVDTTWNGLNNWTGVGPNPNMFSTAYDRESKSRPASLQWVDAGLTSSDSEEDTGRKGKQRRIQIT</sequence>
<keyword evidence="3" id="KW-1185">Reference proteome</keyword>
<dbReference type="AlphaFoldDB" id="A0A9P5ZT46"/>
<comment type="caution">
    <text evidence="2">The sequence shown here is derived from an EMBL/GenBank/DDBJ whole genome shotgun (WGS) entry which is preliminary data.</text>
</comment>
<reference evidence="2" key="1">
    <citation type="submission" date="2020-11" db="EMBL/GenBank/DDBJ databases">
        <authorList>
            <consortium name="DOE Joint Genome Institute"/>
            <person name="Ahrendt S."/>
            <person name="Riley R."/>
            <person name="Andreopoulos W."/>
            <person name="Labutti K."/>
            <person name="Pangilinan J."/>
            <person name="Ruiz-Duenas F.J."/>
            <person name="Barrasa J.M."/>
            <person name="Sanchez-Garcia M."/>
            <person name="Camarero S."/>
            <person name="Miyauchi S."/>
            <person name="Serrano A."/>
            <person name="Linde D."/>
            <person name="Babiker R."/>
            <person name="Drula E."/>
            <person name="Ayuso-Fernandez I."/>
            <person name="Pacheco R."/>
            <person name="Padilla G."/>
            <person name="Ferreira P."/>
            <person name="Barriuso J."/>
            <person name="Kellner H."/>
            <person name="Castanera R."/>
            <person name="Alfaro M."/>
            <person name="Ramirez L."/>
            <person name="Pisabarro A.G."/>
            <person name="Kuo A."/>
            <person name="Tritt A."/>
            <person name="Lipzen A."/>
            <person name="He G."/>
            <person name="Yan M."/>
            <person name="Ng V."/>
            <person name="Cullen D."/>
            <person name="Martin F."/>
            <person name="Rosso M.-N."/>
            <person name="Henrissat B."/>
            <person name="Hibbett D."/>
            <person name="Martinez A.T."/>
            <person name="Grigoriev I.V."/>
        </authorList>
    </citation>
    <scope>NUCLEOTIDE SEQUENCE</scope>
    <source>
        <strain evidence="2">ATCC 90797</strain>
    </source>
</reference>
<evidence type="ECO:0000313" key="2">
    <source>
        <dbReference type="EMBL" id="KAF9492688.1"/>
    </source>
</evidence>
<protein>
    <submittedName>
        <fullName evidence="2">Uncharacterized protein</fullName>
    </submittedName>
</protein>